<dbReference type="InterPro" id="IPR018484">
    <property type="entry name" value="FGGY_N"/>
</dbReference>
<dbReference type="Gene3D" id="1.20.58.2240">
    <property type="match status" value="1"/>
</dbReference>
<organism evidence="7 8">
    <name type="scientific">Octopus vulgaris</name>
    <name type="common">Common octopus</name>
    <dbReference type="NCBI Taxonomy" id="6645"/>
    <lineage>
        <taxon>Eukaryota</taxon>
        <taxon>Metazoa</taxon>
        <taxon>Spiralia</taxon>
        <taxon>Lophotrochozoa</taxon>
        <taxon>Mollusca</taxon>
        <taxon>Cephalopoda</taxon>
        <taxon>Coleoidea</taxon>
        <taxon>Octopodiformes</taxon>
        <taxon>Octopoda</taxon>
        <taxon>Incirrata</taxon>
        <taxon>Octopodidae</taxon>
        <taxon>Octopus</taxon>
    </lineage>
</organism>
<dbReference type="PIRSF" id="PIRSF000538">
    <property type="entry name" value="GlpK"/>
    <property type="match status" value="1"/>
</dbReference>
<accession>A0AA36F8B4</accession>
<name>A0AA36F8B4_OCTVU</name>
<evidence type="ECO:0000256" key="3">
    <source>
        <dbReference type="ARBA" id="ARBA00022777"/>
    </source>
</evidence>
<dbReference type="InterPro" id="IPR006003">
    <property type="entry name" value="FGGY_RbtK-like"/>
</dbReference>
<dbReference type="PANTHER" id="PTHR43435:SF4">
    <property type="entry name" value="FGGY CARBOHYDRATE KINASE DOMAIN-CONTAINING PROTEIN"/>
    <property type="match status" value="1"/>
</dbReference>
<dbReference type="EMBL" id="OX597822">
    <property type="protein sequence ID" value="CAI9728197.1"/>
    <property type="molecule type" value="Genomic_DNA"/>
</dbReference>
<keyword evidence="3" id="KW-0418">Kinase</keyword>
<dbReference type="AlphaFoldDB" id="A0AA36F8B4"/>
<dbReference type="PANTHER" id="PTHR43435">
    <property type="entry name" value="RIBULOKINASE"/>
    <property type="match status" value="1"/>
</dbReference>
<evidence type="ECO:0000256" key="2">
    <source>
        <dbReference type="ARBA" id="ARBA00022679"/>
    </source>
</evidence>
<comment type="similarity">
    <text evidence="1">Belongs to the FGGY kinase family.</text>
</comment>
<evidence type="ECO:0000313" key="8">
    <source>
        <dbReference type="Proteomes" id="UP001162480"/>
    </source>
</evidence>
<protein>
    <recommendedName>
        <fullName evidence="4">FGGY carbohydrate kinase domain-containing protein</fullName>
    </recommendedName>
</protein>
<evidence type="ECO:0000256" key="4">
    <source>
        <dbReference type="ARBA" id="ARBA00074355"/>
    </source>
</evidence>
<dbReference type="InterPro" id="IPR000577">
    <property type="entry name" value="Carb_kinase_FGGY"/>
</dbReference>
<dbReference type="NCBIfam" id="TIGR01315">
    <property type="entry name" value="5C_CHO_kinase"/>
    <property type="match status" value="1"/>
</dbReference>
<dbReference type="GO" id="GO:0019321">
    <property type="term" value="P:pentose metabolic process"/>
    <property type="evidence" value="ECO:0007669"/>
    <property type="project" value="TreeGrafter"/>
</dbReference>
<sequence length="581" mass="63543">MPHVLESDESYPPCLLGVSQKLPCFRILIVKKMYGDLYIGIDVGTGSVRAALFQNNGTLIAKHVSKISIHNPQPDYYEQSTENIWAAVICSVKGIMSSSQVKPKDVKGIGFDATCSLAVLDANGQPLTVSPSGKNEWNVIMWMDHRAKDQADRISDTKHDVLKYLGGSMFLEMQTPKLLWLKENLSDTWQTAGSFYDLPDFLTWRATGHDSRSLCSVTCKWTYQSSENGQGNWNSQFFDLIGLQKLAENDFAKIGKEIKSPGENVCSTGLSVAAAAELGLSPGTTVATSIIDAHAGTLGSLNCKPRGMVSPPLLNRMSLISGTSNCHIVLSSSAKFVPGVWGPYYSSILPNLWSTEGGQSAAGDLLDHIVKNHAAFPAIKEKAEKRSVHSFSILNEALEDLRQQNKLSSVALLTSKLHMWPDFHGNRSPLADPTLRGMISGLKLSSSQKELCLHYLATVQALAYGTKHIIQELEKYGHNINVVHMCGGLRNNSLLVQTFADVVGIPFVLPDMDESVLLGAAILGAFASGNYSSIQEAMEAMGGEGSVVMPNKQDFSYHEKKYRVFLQMLDDQKAYQTIMES</sequence>
<evidence type="ECO:0000259" key="6">
    <source>
        <dbReference type="Pfam" id="PF02782"/>
    </source>
</evidence>
<dbReference type="InterPro" id="IPR018485">
    <property type="entry name" value="FGGY_C"/>
</dbReference>
<gene>
    <name evidence="7" type="ORF">OCTVUL_1B006874</name>
</gene>
<dbReference type="GO" id="GO:0005737">
    <property type="term" value="C:cytoplasm"/>
    <property type="evidence" value="ECO:0007669"/>
    <property type="project" value="TreeGrafter"/>
</dbReference>
<dbReference type="Pfam" id="PF02782">
    <property type="entry name" value="FGGY_C"/>
    <property type="match status" value="1"/>
</dbReference>
<feature type="domain" description="Carbohydrate kinase FGGY N-terminal" evidence="5">
    <location>
        <begin position="37"/>
        <end position="299"/>
    </location>
</feature>
<dbReference type="CDD" id="cd07782">
    <property type="entry name" value="ASKHA_NBD_FGGY_D-RBK"/>
    <property type="match status" value="1"/>
</dbReference>
<evidence type="ECO:0000256" key="1">
    <source>
        <dbReference type="ARBA" id="ARBA00009156"/>
    </source>
</evidence>
<keyword evidence="8" id="KW-1185">Reference proteome</keyword>
<reference evidence="7" key="1">
    <citation type="submission" date="2023-08" db="EMBL/GenBank/DDBJ databases">
        <authorList>
            <person name="Alioto T."/>
            <person name="Alioto T."/>
            <person name="Gomez Garrido J."/>
        </authorList>
    </citation>
    <scope>NUCLEOTIDE SEQUENCE</scope>
</reference>
<proteinExistence type="inferred from homology"/>
<feature type="domain" description="Carbohydrate kinase FGGY C-terminal" evidence="6">
    <location>
        <begin position="318"/>
        <end position="527"/>
    </location>
</feature>
<dbReference type="Proteomes" id="UP001162480">
    <property type="component" value="Chromosome 9"/>
</dbReference>
<evidence type="ECO:0000313" key="7">
    <source>
        <dbReference type="EMBL" id="CAI9728197.1"/>
    </source>
</evidence>
<dbReference type="FunFam" id="3.30.420.40:FF:000101">
    <property type="entry name" value="FGGY carbohydrate kinase domain-containing protein"/>
    <property type="match status" value="1"/>
</dbReference>
<keyword evidence="2" id="KW-0808">Transferase</keyword>
<dbReference type="GO" id="GO:0019150">
    <property type="term" value="F:D-ribulokinase activity"/>
    <property type="evidence" value="ECO:0007669"/>
    <property type="project" value="TreeGrafter"/>
</dbReference>
<dbReference type="Pfam" id="PF00370">
    <property type="entry name" value="FGGY_N"/>
    <property type="match status" value="1"/>
</dbReference>
<dbReference type="InterPro" id="IPR043129">
    <property type="entry name" value="ATPase_NBD"/>
</dbReference>
<evidence type="ECO:0000259" key="5">
    <source>
        <dbReference type="Pfam" id="PF00370"/>
    </source>
</evidence>
<dbReference type="SUPFAM" id="SSF53067">
    <property type="entry name" value="Actin-like ATPase domain"/>
    <property type="match status" value="2"/>
</dbReference>
<dbReference type="Gene3D" id="3.30.420.40">
    <property type="match status" value="1"/>
</dbReference>